<dbReference type="InterPro" id="IPR050639">
    <property type="entry name" value="SSR_resolvase"/>
</dbReference>
<evidence type="ECO:0000313" key="3">
    <source>
        <dbReference type="EMBL" id="ABB74289.1"/>
    </source>
</evidence>
<evidence type="ECO:0000313" key="5">
    <source>
        <dbReference type="Proteomes" id="UP000002718"/>
    </source>
</evidence>
<dbReference type="Proteomes" id="UP000002718">
    <property type="component" value="Chromosome"/>
</dbReference>
<dbReference type="EMBL" id="CP000103">
    <property type="protein sequence ID" value="ABB74289.1"/>
    <property type="molecule type" value="Genomic_DNA"/>
</dbReference>
<keyword evidence="5" id="KW-1185">Reference proteome</keyword>
<comment type="similarity">
    <text evidence="1">Belongs to the site-specific recombinase resolvase family.</text>
</comment>
<feature type="domain" description="Resolvase/invertase-type recombinase catalytic" evidence="2">
    <location>
        <begin position="1"/>
        <end position="82"/>
    </location>
</feature>
<accession>Q2YAD2</accession>
<dbReference type="SUPFAM" id="SSF53041">
    <property type="entry name" value="Resolvase-like"/>
    <property type="match status" value="1"/>
</dbReference>
<evidence type="ECO:0000259" key="2">
    <source>
        <dbReference type="PROSITE" id="PS51736"/>
    </source>
</evidence>
<dbReference type="EMBL" id="FNVK01000002">
    <property type="protein sequence ID" value="SEF49575.1"/>
    <property type="molecule type" value="Genomic_DNA"/>
</dbReference>
<dbReference type="InterPro" id="IPR006119">
    <property type="entry name" value="Resolv_N"/>
</dbReference>
<dbReference type="AlphaFoldDB" id="Q2YAD2"/>
<dbReference type="Proteomes" id="UP000236751">
    <property type="component" value="Unassembled WGS sequence"/>
</dbReference>
<sequence length="90" mass="10067">MLIVHSMDRLARNIEDMLRLVGEMNNKGVLVQFVKENMSFAAGSEDPCSTLMFTMLSAFAQFERSLIKERQRQGIVLAKAEGVYKAGSPL</sequence>
<dbReference type="Pfam" id="PF00239">
    <property type="entry name" value="Resolvase"/>
    <property type="match status" value="1"/>
</dbReference>
<gene>
    <name evidence="3" type="ordered locus">Nmul_A0986</name>
    <name evidence="4" type="ORF">SAMN05216403_102161</name>
</gene>
<protein>
    <submittedName>
        <fullName evidence="4">Resolvase, N terminal domain</fullName>
    </submittedName>
    <submittedName>
        <fullName evidence="3">Resolvase-like protein</fullName>
    </submittedName>
</protein>
<name>Q2YAD2_NITMU</name>
<dbReference type="KEGG" id="nmu:Nmul_A0986"/>
<reference evidence="5" key="2">
    <citation type="submission" date="2005-08" db="EMBL/GenBank/DDBJ databases">
        <title>Complete sequence of chromosome 1 of Nitrosospira multiformis ATCC 25196.</title>
        <authorList>
            <person name="Copeland A."/>
            <person name="Lucas S."/>
            <person name="Lapidus A."/>
            <person name="Barry K."/>
            <person name="Detter J.C."/>
            <person name="Glavina T."/>
            <person name="Hammon N."/>
            <person name="Israni S."/>
            <person name="Pitluck S."/>
            <person name="Chain P."/>
            <person name="Malfatti S."/>
            <person name="Shin M."/>
            <person name="Vergez L."/>
            <person name="Schmutz J."/>
            <person name="Larimer F."/>
            <person name="Land M."/>
            <person name="Hauser L."/>
            <person name="Kyrpides N."/>
            <person name="Lykidis A."/>
            <person name="Richardson P."/>
        </authorList>
    </citation>
    <scope>NUCLEOTIDE SEQUENCE [LARGE SCALE GENOMIC DNA]</scope>
    <source>
        <strain evidence="5">ATCC 25196 / NCIMB 11849 / C 71</strain>
    </source>
</reference>
<dbReference type="PANTHER" id="PTHR30461">
    <property type="entry name" value="DNA-INVERTASE FROM LAMBDOID PROPHAGE"/>
    <property type="match status" value="1"/>
</dbReference>
<dbReference type="STRING" id="323848.Nmul_A0986"/>
<organism evidence="3 5">
    <name type="scientific">Nitrosospira multiformis (strain ATCC 25196 / NCIMB 11849 / C 71)</name>
    <dbReference type="NCBI Taxonomy" id="323848"/>
    <lineage>
        <taxon>Bacteria</taxon>
        <taxon>Pseudomonadati</taxon>
        <taxon>Pseudomonadota</taxon>
        <taxon>Betaproteobacteria</taxon>
        <taxon>Nitrosomonadales</taxon>
        <taxon>Nitrosomonadaceae</taxon>
        <taxon>Nitrosospira</taxon>
    </lineage>
</organism>
<dbReference type="GO" id="GO:0003677">
    <property type="term" value="F:DNA binding"/>
    <property type="evidence" value="ECO:0007669"/>
    <property type="project" value="InterPro"/>
</dbReference>
<dbReference type="Gene3D" id="3.40.50.1390">
    <property type="entry name" value="Resolvase, N-terminal catalytic domain"/>
    <property type="match status" value="1"/>
</dbReference>
<dbReference type="GO" id="GO:0000150">
    <property type="term" value="F:DNA strand exchange activity"/>
    <property type="evidence" value="ECO:0007669"/>
    <property type="project" value="InterPro"/>
</dbReference>
<evidence type="ECO:0000313" key="6">
    <source>
        <dbReference type="Proteomes" id="UP000236751"/>
    </source>
</evidence>
<evidence type="ECO:0000313" key="4">
    <source>
        <dbReference type="EMBL" id="SEF49575.1"/>
    </source>
</evidence>
<dbReference type="HOGENOM" id="CLU_2437828_0_0_4"/>
<dbReference type="InterPro" id="IPR036162">
    <property type="entry name" value="Resolvase-like_N_sf"/>
</dbReference>
<dbReference type="CDD" id="cd03768">
    <property type="entry name" value="SR_ResInv"/>
    <property type="match status" value="1"/>
</dbReference>
<evidence type="ECO:0000256" key="1">
    <source>
        <dbReference type="ARBA" id="ARBA00009913"/>
    </source>
</evidence>
<dbReference type="eggNOG" id="COG1961">
    <property type="taxonomic scope" value="Bacteria"/>
</dbReference>
<proteinExistence type="inferred from homology"/>
<dbReference type="PROSITE" id="PS51736">
    <property type="entry name" value="RECOMBINASES_3"/>
    <property type="match status" value="1"/>
</dbReference>
<dbReference type="PANTHER" id="PTHR30461:SF26">
    <property type="entry name" value="RESOLVASE HOMOLOG YNEB"/>
    <property type="match status" value="1"/>
</dbReference>
<reference evidence="3 5" key="3">
    <citation type="journal article" date="2008" name="Appl. Environ. Microbiol.">
        <title>Complete genome sequence of Nitrosospira multiformis, an ammonia-oxidizing bacterium from the soil environment.</title>
        <authorList>
            <person name="Norton J.M."/>
            <person name="Klotz M.G."/>
            <person name="Stein L.Y."/>
            <person name="Arp D.J."/>
            <person name="Bottomley P.J."/>
            <person name="Chain P.S."/>
            <person name="Hauser L.J."/>
            <person name="Land M.L."/>
            <person name="Larimer F.W."/>
            <person name="Shin M.W."/>
            <person name="Starkenburg S.R."/>
        </authorList>
    </citation>
    <scope>NUCLEOTIDE SEQUENCE [LARGE SCALE GENOMIC DNA]</scope>
    <source>
        <strain evidence="3">ATCC 25196</strain>
        <strain evidence="5">ATCC 25196 / NCIMB 11849 / C 71</strain>
    </source>
</reference>
<reference evidence="4 6" key="4">
    <citation type="submission" date="2016-10" db="EMBL/GenBank/DDBJ databases">
        <authorList>
            <person name="de Groot N.N."/>
        </authorList>
    </citation>
    <scope>NUCLEOTIDE SEQUENCE [LARGE SCALE GENOMIC DNA]</scope>
    <source>
        <strain evidence="4 6">Nl13</strain>
    </source>
</reference>
<reference evidence="3" key="1">
    <citation type="submission" date="2005-08" db="EMBL/GenBank/DDBJ databases">
        <title>Complete sequence of Chromosome 1 of Nitrosospira multiformis ATCC 25196.</title>
        <authorList>
            <consortium name="US DOE Joint Genome Institute"/>
            <person name="Copeland A."/>
            <person name="Lucas S."/>
            <person name="Lapidus A."/>
            <person name="Barry K."/>
            <person name="Detter J.C."/>
            <person name="Glavina T."/>
            <person name="Hammon N."/>
            <person name="Israni S."/>
            <person name="Pitluck S."/>
            <person name="Chain P."/>
            <person name="Malfatti S."/>
            <person name="Shin M."/>
            <person name="Vergez L."/>
            <person name="Schmutz J."/>
            <person name="Larimer F."/>
            <person name="Land M."/>
            <person name="Hauser L."/>
            <person name="Kyrpides N."/>
            <person name="Lykidis A."/>
            <person name="Richardson P."/>
        </authorList>
    </citation>
    <scope>NUCLEOTIDE SEQUENCE</scope>
    <source>
        <strain evidence="3">ATCC 25196</strain>
    </source>
</reference>